<protein>
    <submittedName>
        <fullName evidence="1">Uncharacterized protein</fullName>
    </submittedName>
</protein>
<dbReference type="EMBL" id="AVOT02118936">
    <property type="protein sequence ID" value="MBW0584743.1"/>
    <property type="molecule type" value="Genomic_DNA"/>
</dbReference>
<organism evidence="1 2">
    <name type="scientific">Austropuccinia psidii MF-1</name>
    <dbReference type="NCBI Taxonomy" id="1389203"/>
    <lineage>
        <taxon>Eukaryota</taxon>
        <taxon>Fungi</taxon>
        <taxon>Dikarya</taxon>
        <taxon>Basidiomycota</taxon>
        <taxon>Pucciniomycotina</taxon>
        <taxon>Pucciniomycetes</taxon>
        <taxon>Pucciniales</taxon>
        <taxon>Sphaerophragmiaceae</taxon>
        <taxon>Austropuccinia</taxon>
    </lineage>
</organism>
<sequence>MVTTRSSGADIETYCNNPERLPFGTNNYHSPNHTSFALPDIVAMSDTHPSEEKDAIISRLQQQFLRFQMQNDQEDNSFYKHFMKDPSLLTNNAVILTHNGSNCEEWKECLNISLEMVIPPIKNYCDKLSNFDSLKPLEETLLHSLIIKTINPEFYRSLVSKDKDSKNLLQTISAIAKNQLAPQHLILSANIEHFHVSTSKIWALFMQAIIASLSTSLGNVFCQNVHHALNRDLTISPFEDVANTISNEINNMKRLDKNTPHTSIMALQTTQ</sequence>
<proteinExistence type="predicted"/>
<gene>
    <name evidence="1" type="ORF">O181_124458</name>
</gene>
<accession>A0A9Q3KN09</accession>
<dbReference type="AlphaFoldDB" id="A0A9Q3KN09"/>
<reference evidence="1" key="1">
    <citation type="submission" date="2021-03" db="EMBL/GenBank/DDBJ databases">
        <title>Draft genome sequence of rust myrtle Austropuccinia psidii MF-1, a brazilian biotype.</title>
        <authorList>
            <person name="Quecine M.C."/>
            <person name="Pachon D.M.R."/>
            <person name="Bonatelli M.L."/>
            <person name="Correr F.H."/>
            <person name="Franceschini L.M."/>
            <person name="Leite T.F."/>
            <person name="Margarido G.R.A."/>
            <person name="Almeida C.A."/>
            <person name="Ferrarezi J.A."/>
            <person name="Labate C.A."/>
        </authorList>
    </citation>
    <scope>NUCLEOTIDE SEQUENCE</scope>
    <source>
        <strain evidence="1">MF-1</strain>
    </source>
</reference>
<comment type="caution">
    <text evidence="1">The sequence shown here is derived from an EMBL/GenBank/DDBJ whole genome shotgun (WGS) entry which is preliminary data.</text>
</comment>
<evidence type="ECO:0000313" key="2">
    <source>
        <dbReference type="Proteomes" id="UP000765509"/>
    </source>
</evidence>
<dbReference type="Proteomes" id="UP000765509">
    <property type="component" value="Unassembled WGS sequence"/>
</dbReference>
<name>A0A9Q3KN09_9BASI</name>
<keyword evidence="2" id="KW-1185">Reference proteome</keyword>
<evidence type="ECO:0000313" key="1">
    <source>
        <dbReference type="EMBL" id="MBW0584743.1"/>
    </source>
</evidence>